<evidence type="ECO:0000313" key="5">
    <source>
        <dbReference type="Proteomes" id="UP000659697"/>
    </source>
</evidence>
<evidence type="ECO:0000313" key="4">
    <source>
        <dbReference type="EMBL" id="GHG58675.1"/>
    </source>
</evidence>
<evidence type="ECO:0000256" key="1">
    <source>
        <dbReference type="ARBA" id="ARBA00022801"/>
    </source>
</evidence>
<feature type="signal peptide" evidence="2">
    <location>
        <begin position="1"/>
        <end position="18"/>
    </location>
</feature>
<name>A0ABQ3L1G4_9ALTE</name>
<feature type="domain" description="Peptidase S9 prolyl oligopeptidase catalytic" evidence="3">
    <location>
        <begin position="435"/>
        <end position="642"/>
    </location>
</feature>
<sequence>MRLLFCILLLLCQFSVTAQSLTLEDYARQPQFLEIKISPTGKYLAATTRGEEGNIYLQVIDIKTNQIISVRHFTGRDSIGTINWANAERLLITLVRDIGALESPVPTGEIFAVNADGTNARMLTGYRSDTEKDAATVINYLPEDDKFVLIVTATPNRLGSFSLIKRLNIDNGRTRQIARAPMRSSGMITDNNGVARIAVGEDQNNDNEMVLMYRKDERSDWQTLRRYGQRDGNFQPLAFMPDNLRILGLSDTQTNTKAISIFNPETGKEEIIAHHPKVDVDPIVSFRNGLVSEIIGAAFEYDIYDEVFFADIEDKEFSSHLQGLRSAFPERRLTISSGTRDNSLAILSVRSANHPVEFYIYDLKNRKLNYLLNSTPWLKAEQLAQTQSVFYKSRDGLEIHGILTLPKDKEAKNLPLIMLPHGGPHGVRDNLVMDRDAKVLAQHGYAVLQPNFRGSGGFGREFLQLGYQNWGTTMIDDMTDGVMHLVNQGIVDKNRVCAYGASYGGYAALMSAVREPDLYKCTVGFVGVFDLNLLYTDGDIPQRKAGINYLEMAVGRDKERLDAQSPIKHLDKLKAPVFIIHGKEDQRVPIIHADRLRAELEKRNHPFEWMVKEKEGHGFYKPENNVERWQKMLAFFDKYIGESRVAN</sequence>
<reference evidence="5" key="1">
    <citation type="journal article" date="2019" name="Int. J. Syst. Evol. Microbiol.">
        <title>The Global Catalogue of Microorganisms (GCM) 10K type strain sequencing project: providing services to taxonomists for standard genome sequencing and annotation.</title>
        <authorList>
            <consortium name="The Broad Institute Genomics Platform"/>
            <consortium name="The Broad Institute Genome Sequencing Center for Infectious Disease"/>
            <person name="Wu L."/>
            <person name="Ma J."/>
        </authorList>
    </citation>
    <scope>NUCLEOTIDE SEQUENCE [LARGE SCALE GENOMIC DNA]</scope>
    <source>
        <strain evidence="5">CGMCC 1.7003</strain>
    </source>
</reference>
<dbReference type="SUPFAM" id="SSF53474">
    <property type="entry name" value="alpha/beta-Hydrolases"/>
    <property type="match status" value="1"/>
</dbReference>
<keyword evidence="2" id="KW-0732">Signal</keyword>
<dbReference type="Proteomes" id="UP000659697">
    <property type="component" value="Unassembled WGS sequence"/>
</dbReference>
<accession>A0ABQ3L1G4</accession>
<feature type="chain" id="PRO_5045276531" evidence="2">
    <location>
        <begin position="19"/>
        <end position="647"/>
    </location>
</feature>
<protein>
    <submittedName>
        <fullName evidence="4">Peptidase S9</fullName>
    </submittedName>
</protein>
<dbReference type="Gene3D" id="2.120.10.30">
    <property type="entry name" value="TolB, C-terminal domain"/>
    <property type="match status" value="1"/>
</dbReference>
<gene>
    <name evidence="4" type="ORF">GCM10010919_00570</name>
</gene>
<keyword evidence="5" id="KW-1185">Reference proteome</keyword>
<dbReference type="InterPro" id="IPR029058">
    <property type="entry name" value="AB_hydrolase_fold"/>
</dbReference>
<dbReference type="InterPro" id="IPR011042">
    <property type="entry name" value="6-blade_b-propeller_TolB-like"/>
</dbReference>
<dbReference type="SUPFAM" id="SSF82171">
    <property type="entry name" value="DPP6 N-terminal domain-like"/>
    <property type="match status" value="1"/>
</dbReference>
<proteinExistence type="predicted"/>
<dbReference type="Pfam" id="PF00326">
    <property type="entry name" value="Peptidase_S9"/>
    <property type="match status" value="1"/>
</dbReference>
<dbReference type="PANTHER" id="PTHR42776:SF27">
    <property type="entry name" value="DIPEPTIDYL PEPTIDASE FAMILY MEMBER 6"/>
    <property type="match status" value="1"/>
</dbReference>
<dbReference type="InterPro" id="IPR001375">
    <property type="entry name" value="Peptidase_S9_cat"/>
</dbReference>
<dbReference type="EMBL" id="BNAO01000001">
    <property type="protein sequence ID" value="GHG58675.1"/>
    <property type="molecule type" value="Genomic_DNA"/>
</dbReference>
<dbReference type="RefSeq" id="WP_189429128.1">
    <property type="nucleotide sequence ID" value="NZ_BNAO01000001.1"/>
</dbReference>
<evidence type="ECO:0000259" key="3">
    <source>
        <dbReference type="Pfam" id="PF00326"/>
    </source>
</evidence>
<organism evidence="4 5">
    <name type="scientific">Alishewanella longhuensis</name>
    <dbReference type="NCBI Taxonomy" id="1091037"/>
    <lineage>
        <taxon>Bacteria</taxon>
        <taxon>Pseudomonadati</taxon>
        <taxon>Pseudomonadota</taxon>
        <taxon>Gammaproteobacteria</taxon>
        <taxon>Alteromonadales</taxon>
        <taxon>Alteromonadaceae</taxon>
        <taxon>Alishewanella</taxon>
    </lineage>
</organism>
<evidence type="ECO:0000256" key="2">
    <source>
        <dbReference type="SAM" id="SignalP"/>
    </source>
</evidence>
<dbReference type="Gene3D" id="3.40.50.1820">
    <property type="entry name" value="alpha/beta hydrolase"/>
    <property type="match status" value="1"/>
</dbReference>
<comment type="caution">
    <text evidence="4">The sequence shown here is derived from an EMBL/GenBank/DDBJ whole genome shotgun (WGS) entry which is preliminary data.</text>
</comment>
<keyword evidence="1" id="KW-0378">Hydrolase</keyword>
<dbReference type="PANTHER" id="PTHR42776">
    <property type="entry name" value="SERINE PEPTIDASE S9 FAMILY MEMBER"/>
    <property type="match status" value="1"/>
</dbReference>